<evidence type="ECO:0000313" key="2">
    <source>
        <dbReference type="EMBL" id="MFF5923706.1"/>
    </source>
</evidence>
<feature type="compositionally biased region" description="Acidic residues" evidence="1">
    <location>
        <begin position="1"/>
        <end position="10"/>
    </location>
</feature>
<evidence type="ECO:0000313" key="3">
    <source>
        <dbReference type="Proteomes" id="UP001602370"/>
    </source>
</evidence>
<protein>
    <submittedName>
        <fullName evidence="2">Uncharacterized protein</fullName>
    </submittedName>
</protein>
<evidence type="ECO:0000256" key="1">
    <source>
        <dbReference type="SAM" id="MobiDB-lite"/>
    </source>
</evidence>
<dbReference type="EMBL" id="JBIBDZ010000015">
    <property type="protein sequence ID" value="MFF5923706.1"/>
    <property type="molecule type" value="Genomic_DNA"/>
</dbReference>
<organism evidence="2 3">
    <name type="scientific">Streptomyces flavochromogenes</name>
    <dbReference type="NCBI Taxonomy" id="68199"/>
    <lineage>
        <taxon>Bacteria</taxon>
        <taxon>Bacillati</taxon>
        <taxon>Actinomycetota</taxon>
        <taxon>Actinomycetes</taxon>
        <taxon>Kitasatosporales</taxon>
        <taxon>Streptomycetaceae</taxon>
        <taxon>Streptomyces</taxon>
    </lineage>
</organism>
<keyword evidence="3" id="KW-1185">Reference proteome</keyword>
<dbReference type="RefSeq" id="WP_388311310.1">
    <property type="nucleotide sequence ID" value="NZ_JBIBDZ010000015.1"/>
</dbReference>
<accession>A0ABW6Y293</accession>
<dbReference type="Proteomes" id="UP001602370">
    <property type="component" value="Unassembled WGS sequence"/>
</dbReference>
<feature type="region of interest" description="Disordered" evidence="1">
    <location>
        <begin position="1"/>
        <end position="26"/>
    </location>
</feature>
<sequence length="78" mass="8385">MSSSEEDEERPCEQASASRDLPHGGGVRSVDVCGRQALLRLHGEPLFLSLFDAGWRVTAAGCVPEPGEQPYRCTLKGA</sequence>
<proteinExistence type="predicted"/>
<gene>
    <name evidence="2" type="ORF">ACFY8C_36100</name>
</gene>
<comment type="caution">
    <text evidence="2">The sequence shown here is derived from an EMBL/GenBank/DDBJ whole genome shotgun (WGS) entry which is preliminary data.</text>
</comment>
<reference evidence="2 3" key="1">
    <citation type="submission" date="2024-10" db="EMBL/GenBank/DDBJ databases">
        <title>The Natural Products Discovery Center: Release of the First 8490 Sequenced Strains for Exploring Actinobacteria Biosynthetic Diversity.</title>
        <authorList>
            <person name="Kalkreuter E."/>
            <person name="Kautsar S.A."/>
            <person name="Yang D."/>
            <person name="Bader C.D."/>
            <person name="Teijaro C.N."/>
            <person name="Fluegel L."/>
            <person name="Davis C.M."/>
            <person name="Simpson J.R."/>
            <person name="Lauterbach L."/>
            <person name="Steele A.D."/>
            <person name="Gui C."/>
            <person name="Meng S."/>
            <person name="Li G."/>
            <person name="Viehrig K."/>
            <person name="Ye F."/>
            <person name="Su P."/>
            <person name="Kiefer A.F."/>
            <person name="Nichols A."/>
            <person name="Cepeda A.J."/>
            <person name="Yan W."/>
            <person name="Fan B."/>
            <person name="Jiang Y."/>
            <person name="Adhikari A."/>
            <person name="Zheng C.-J."/>
            <person name="Schuster L."/>
            <person name="Cowan T.M."/>
            <person name="Smanski M.J."/>
            <person name="Chevrette M.G."/>
            <person name="De Carvalho L.P.S."/>
            <person name="Shen B."/>
        </authorList>
    </citation>
    <scope>NUCLEOTIDE SEQUENCE [LARGE SCALE GENOMIC DNA]</scope>
    <source>
        <strain evidence="2 3">NPDC012605</strain>
    </source>
</reference>
<name>A0ABW6Y293_9ACTN</name>